<name>A0ABD6F3Z8_9BILA</name>
<sequence>MNSSQSRGCRHRRESVTSEKDMGCIDGELDQCSLDDQKFDKEWGKIQQESSSEDRTRESEKVREVTKAVDVLKEGSFYRKLLSSDDDIIESLSIADMPKCFIEDDNDSDFSICAPKLTDEYLPRT</sequence>
<gene>
    <name evidence="2" type="ORF">AB6A40_011151</name>
</gene>
<feature type="non-terminal residue" evidence="2">
    <location>
        <position position="125"/>
    </location>
</feature>
<evidence type="ECO:0000313" key="3">
    <source>
        <dbReference type="Proteomes" id="UP001608902"/>
    </source>
</evidence>
<protein>
    <submittedName>
        <fullName evidence="2">Uncharacterized protein</fullName>
    </submittedName>
</protein>
<dbReference type="Proteomes" id="UP001608902">
    <property type="component" value="Unassembled WGS sequence"/>
</dbReference>
<reference evidence="2 3" key="1">
    <citation type="submission" date="2024-08" db="EMBL/GenBank/DDBJ databases">
        <title>Gnathostoma spinigerum genome.</title>
        <authorList>
            <person name="Gonzalez-Bertolin B."/>
            <person name="Monzon S."/>
            <person name="Zaballos A."/>
            <person name="Jimenez P."/>
            <person name="Dekumyoy P."/>
            <person name="Varona S."/>
            <person name="Cuesta I."/>
            <person name="Sumanam S."/>
            <person name="Adisakwattana P."/>
            <person name="Gasser R.B."/>
            <person name="Hernandez-Gonzalez A."/>
            <person name="Young N.D."/>
            <person name="Perteguer M.J."/>
        </authorList>
    </citation>
    <scope>NUCLEOTIDE SEQUENCE [LARGE SCALE GENOMIC DNA]</scope>
    <source>
        <strain evidence="2">AL3</strain>
        <tissue evidence="2">Liver</tissue>
    </source>
</reference>
<comment type="caution">
    <text evidence="2">The sequence shown here is derived from an EMBL/GenBank/DDBJ whole genome shotgun (WGS) entry which is preliminary data.</text>
</comment>
<dbReference type="EMBL" id="JBGFUD010017637">
    <property type="protein sequence ID" value="MFH4984442.1"/>
    <property type="molecule type" value="Genomic_DNA"/>
</dbReference>
<organism evidence="2 3">
    <name type="scientific">Gnathostoma spinigerum</name>
    <dbReference type="NCBI Taxonomy" id="75299"/>
    <lineage>
        <taxon>Eukaryota</taxon>
        <taxon>Metazoa</taxon>
        <taxon>Ecdysozoa</taxon>
        <taxon>Nematoda</taxon>
        <taxon>Chromadorea</taxon>
        <taxon>Rhabditida</taxon>
        <taxon>Spirurina</taxon>
        <taxon>Gnathostomatomorpha</taxon>
        <taxon>Gnathostomatoidea</taxon>
        <taxon>Gnathostomatidae</taxon>
        <taxon>Gnathostoma</taxon>
    </lineage>
</organism>
<dbReference type="AlphaFoldDB" id="A0ABD6F3Z8"/>
<accession>A0ABD6F3Z8</accession>
<evidence type="ECO:0000256" key="1">
    <source>
        <dbReference type="SAM" id="MobiDB-lite"/>
    </source>
</evidence>
<proteinExistence type="predicted"/>
<evidence type="ECO:0000313" key="2">
    <source>
        <dbReference type="EMBL" id="MFH4984442.1"/>
    </source>
</evidence>
<feature type="region of interest" description="Disordered" evidence="1">
    <location>
        <begin position="1"/>
        <end position="20"/>
    </location>
</feature>
<keyword evidence="3" id="KW-1185">Reference proteome</keyword>